<dbReference type="Pfam" id="PF01554">
    <property type="entry name" value="MatE"/>
    <property type="match status" value="2"/>
</dbReference>
<dbReference type="Proteomes" id="UP000834106">
    <property type="component" value="Chromosome 21"/>
</dbReference>
<feature type="transmembrane region" description="Helical" evidence="2">
    <location>
        <begin position="107"/>
        <end position="127"/>
    </location>
</feature>
<proteinExistence type="inferred from homology"/>
<protein>
    <recommendedName>
        <fullName evidence="5">Protein DETOXIFICATION</fullName>
    </recommendedName>
</protein>
<organism evidence="3 4">
    <name type="scientific">Fraxinus pennsylvanica</name>
    <dbReference type="NCBI Taxonomy" id="56036"/>
    <lineage>
        <taxon>Eukaryota</taxon>
        <taxon>Viridiplantae</taxon>
        <taxon>Streptophyta</taxon>
        <taxon>Embryophyta</taxon>
        <taxon>Tracheophyta</taxon>
        <taxon>Spermatophyta</taxon>
        <taxon>Magnoliopsida</taxon>
        <taxon>eudicotyledons</taxon>
        <taxon>Gunneridae</taxon>
        <taxon>Pentapetalae</taxon>
        <taxon>asterids</taxon>
        <taxon>lamiids</taxon>
        <taxon>Lamiales</taxon>
        <taxon>Oleaceae</taxon>
        <taxon>Oleeae</taxon>
        <taxon>Fraxinus</taxon>
    </lineage>
</organism>
<evidence type="ECO:0000313" key="4">
    <source>
        <dbReference type="Proteomes" id="UP000834106"/>
    </source>
</evidence>
<keyword evidence="2" id="KW-0812">Transmembrane</keyword>
<dbReference type="InterPro" id="IPR002528">
    <property type="entry name" value="MATE_fam"/>
</dbReference>
<dbReference type="GO" id="GO:0015297">
    <property type="term" value="F:antiporter activity"/>
    <property type="evidence" value="ECO:0007669"/>
    <property type="project" value="InterPro"/>
</dbReference>
<evidence type="ECO:0008006" key="5">
    <source>
        <dbReference type="Google" id="ProtNLM"/>
    </source>
</evidence>
<evidence type="ECO:0000256" key="1">
    <source>
        <dbReference type="ARBA" id="ARBA00010199"/>
    </source>
</evidence>
<dbReference type="AlphaFoldDB" id="A0AAD2ABY9"/>
<feature type="transmembrane region" description="Helical" evidence="2">
    <location>
        <begin position="147"/>
        <end position="168"/>
    </location>
</feature>
<dbReference type="GO" id="GO:0042910">
    <property type="term" value="F:xenobiotic transmembrane transporter activity"/>
    <property type="evidence" value="ECO:0007669"/>
    <property type="project" value="InterPro"/>
</dbReference>
<feature type="transmembrane region" description="Helical" evidence="2">
    <location>
        <begin position="332"/>
        <end position="351"/>
    </location>
</feature>
<gene>
    <name evidence="3" type="ORF">FPE_LOCUS32844</name>
</gene>
<dbReference type="GO" id="GO:0016020">
    <property type="term" value="C:membrane"/>
    <property type="evidence" value="ECO:0007669"/>
    <property type="project" value="InterPro"/>
</dbReference>
<feature type="transmembrane region" description="Helical" evidence="2">
    <location>
        <begin position="254"/>
        <end position="274"/>
    </location>
</feature>
<accession>A0AAD2ABY9</accession>
<keyword evidence="4" id="KW-1185">Reference proteome</keyword>
<keyword evidence="2" id="KW-1133">Transmembrane helix</keyword>
<evidence type="ECO:0000313" key="3">
    <source>
        <dbReference type="EMBL" id="CAI9785414.1"/>
    </source>
</evidence>
<keyword evidence="2" id="KW-0472">Membrane</keyword>
<dbReference type="EMBL" id="OU503056">
    <property type="protein sequence ID" value="CAI9785414.1"/>
    <property type="molecule type" value="Genomic_DNA"/>
</dbReference>
<dbReference type="PANTHER" id="PTHR11206">
    <property type="entry name" value="MULTIDRUG RESISTANCE PROTEIN"/>
    <property type="match status" value="1"/>
</dbReference>
<reference evidence="3" key="1">
    <citation type="submission" date="2023-05" db="EMBL/GenBank/DDBJ databases">
        <authorList>
            <person name="Huff M."/>
        </authorList>
    </citation>
    <scope>NUCLEOTIDE SEQUENCE</scope>
</reference>
<comment type="similarity">
    <text evidence="1">Belongs to the multi antimicrobial extrusion (MATE) (TC 2.A.66.1) family.</text>
</comment>
<name>A0AAD2ABY9_9LAMI</name>
<evidence type="ECO:0000256" key="2">
    <source>
        <dbReference type="SAM" id="Phobius"/>
    </source>
</evidence>
<sequence>MEEVLFLEEEREEKKESMRWGVLIGEEMKRLGYLAGPMVAVTLSQYLLQILDPPLPSTRLELERQNSEASICLMLARCSSGMASALETLSGQAYGAQQYKRIGTQTYTAIFSLIIVCIPLSVLWIFLGKILVFVGQDTQISYEAGKYAMWLVPALFGYATLQPLIRYFQIDPSHAHKLLHHNLFPHSCLLGLLPNPQLETSVLSVCSDSSFLAMNSLNTLSTLYAIPYGLGAAASTRISNELGAGNPQGARVSAISLMPIAAVEAITVSTIIFVSRHVVGCIFSNEEEVVDYVTTMAPLLCLSTIMDSIQGTLSGVTTGCGWQHIGAYINLAAFYLFGIPIAVALGFWLNFRGKAKASERLFKEKSSAEEAFILRE</sequence>